<dbReference type="Pfam" id="PF01603">
    <property type="entry name" value="B56"/>
    <property type="match status" value="1"/>
</dbReference>
<dbReference type="GO" id="GO:0005634">
    <property type="term" value="C:nucleus"/>
    <property type="evidence" value="ECO:0007669"/>
    <property type="project" value="TreeGrafter"/>
</dbReference>
<dbReference type="Proteomes" id="UP000189704">
    <property type="component" value="Unplaced"/>
</dbReference>
<dbReference type="PANTHER" id="PTHR10257">
    <property type="entry name" value="SERINE/THREONINE PROTEIN PHOSPHATASE 2A PP2A REGULATORY SUBUNIT B"/>
    <property type="match status" value="1"/>
</dbReference>
<evidence type="ECO:0000256" key="1">
    <source>
        <dbReference type="ARBA" id="ARBA00009745"/>
    </source>
</evidence>
<evidence type="ECO:0000256" key="2">
    <source>
        <dbReference type="SAM" id="MobiDB-lite"/>
    </source>
</evidence>
<dbReference type="InterPro" id="IPR002554">
    <property type="entry name" value="PP2A_B56"/>
</dbReference>
<organism evidence="3 4">
    <name type="scientific">Carlito syrichta</name>
    <name type="common">Philippine tarsier</name>
    <name type="synonym">Tarsius syrichta</name>
    <dbReference type="NCBI Taxonomy" id="1868482"/>
    <lineage>
        <taxon>Eukaryota</taxon>
        <taxon>Metazoa</taxon>
        <taxon>Chordata</taxon>
        <taxon>Craniata</taxon>
        <taxon>Vertebrata</taxon>
        <taxon>Euteleostomi</taxon>
        <taxon>Mammalia</taxon>
        <taxon>Eutheria</taxon>
        <taxon>Euarchontoglires</taxon>
        <taxon>Primates</taxon>
        <taxon>Haplorrhini</taxon>
        <taxon>Tarsiiformes</taxon>
        <taxon>Tarsiidae</taxon>
        <taxon>Carlito</taxon>
    </lineage>
</organism>
<dbReference type="RefSeq" id="XP_008049069.1">
    <property type="nucleotide sequence ID" value="XM_008050878.2"/>
</dbReference>
<dbReference type="InterPro" id="IPR016024">
    <property type="entry name" value="ARM-type_fold"/>
</dbReference>
<feature type="compositionally biased region" description="Basic residues" evidence="2">
    <location>
        <begin position="34"/>
        <end position="45"/>
    </location>
</feature>
<dbReference type="GeneID" id="103252252"/>
<dbReference type="SUPFAM" id="SSF48371">
    <property type="entry name" value="ARM repeat"/>
    <property type="match status" value="1"/>
</dbReference>
<name>A0A1U7SMI0_CARSF</name>
<accession>A0A1U7SMI0</accession>
<dbReference type="GO" id="GO:0005829">
    <property type="term" value="C:cytosol"/>
    <property type="evidence" value="ECO:0007669"/>
    <property type="project" value="TreeGrafter"/>
</dbReference>
<dbReference type="GO" id="GO:0000159">
    <property type="term" value="C:protein phosphatase type 2A complex"/>
    <property type="evidence" value="ECO:0007669"/>
    <property type="project" value="InterPro"/>
</dbReference>
<proteinExistence type="inferred from homology"/>
<evidence type="ECO:0000313" key="4">
    <source>
        <dbReference type="RefSeq" id="XP_008049069.1"/>
    </source>
</evidence>
<gene>
    <name evidence="4" type="primary">LOC103252252</name>
</gene>
<feature type="region of interest" description="Disordered" evidence="2">
    <location>
        <begin position="1"/>
        <end position="56"/>
    </location>
</feature>
<sequence length="139" mass="15405">METKLPPASTPTSPSSPGLSPVPPPDKVDGFSRRSLRRARPRRSHSSSQFRYQSNQQELTPLPLLKDVPASELHDLLSRKLAQCGVMFDFLDCVADLKGKEVKRAALNELVECVGSTRGVLIEPVYPDIIRMVSARPRL</sequence>
<dbReference type="GO" id="GO:0007165">
    <property type="term" value="P:signal transduction"/>
    <property type="evidence" value="ECO:0007669"/>
    <property type="project" value="InterPro"/>
</dbReference>
<dbReference type="Gene3D" id="1.25.10.10">
    <property type="entry name" value="Leucine-rich Repeat Variant"/>
    <property type="match status" value="1"/>
</dbReference>
<dbReference type="PANTHER" id="PTHR10257:SF4">
    <property type="entry name" value="SERINE_THREONINE-PROTEIN PHOSPHATASE 2A 56 KDA REGULATORY SUBUNIT BETA ISOFORM"/>
    <property type="match status" value="1"/>
</dbReference>
<dbReference type="KEGG" id="csyr:103252252"/>
<protein>
    <submittedName>
        <fullName evidence="4">Serine/threonine-protein phosphatase 2A 56 kDa regulatory subunit beta isoform-like</fullName>
    </submittedName>
</protein>
<keyword evidence="3" id="KW-1185">Reference proteome</keyword>
<dbReference type="InterPro" id="IPR011989">
    <property type="entry name" value="ARM-like"/>
</dbReference>
<dbReference type="OrthoDB" id="10264446at2759"/>
<evidence type="ECO:0000313" key="3">
    <source>
        <dbReference type="Proteomes" id="UP000189704"/>
    </source>
</evidence>
<reference evidence="4" key="1">
    <citation type="submission" date="2025-08" db="UniProtKB">
        <authorList>
            <consortium name="RefSeq"/>
        </authorList>
    </citation>
    <scope>IDENTIFICATION</scope>
</reference>
<feature type="compositionally biased region" description="Low complexity" evidence="2">
    <location>
        <begin position="1"/>
        <end position="19"/>
    </location>
</feature>
<comment type="similarity">
    <text evidence="1">Belongs to the phosphatase 2A regulatory subunit B56 family.</text>
</comment>
<dbReference type="GO" id="GO:0072542">
    <property type="term" value="F:protein phosphatase activator activity"/>
    <property type="evidence" value="ECO:0007669"/>
    <property type="project" value="TreeGrafter"/>
</dbReference>
<dbReference type="AlphaFoldDB" id="A0A1U7SMI0"/>